<comment type="caution">
    <text evidence="10">The sequence shown here is derived from an EMBL/GenBank/DDBJ whole genome shotgun (WGS) entry which is preliminary data.</text>
</comment>
<organism evidence="10 11">
    <name type="scientific">Perilla frutescens var. hirtella</name>
    <name type="common">Perilla citriodora</name>
    <name type="synonym">Perilla setoyensis</name>
    <dbReference type="NCBI Taxonomy" id="608512"/>
    <lineage>
        <taxon>Eukaryota</taxon>
        <taxon>Viridiplantae</taxon>
        <taxon>Streptophyta</taxon>
        <taxon>Embryophyta</taxon>
        <taxon>Tracheophyta</taxon>
        <taxon>Spermatophyta</taxon>
        <taxon>Magnoliopsida</taxon>
        <taxon>eudicotyledons</taxon>
        <taxon>Gunneridae</taxon>
        <taxon>Pentapetalae</taxon>
        <taxon>asterids</taxon>
        <taxon>lamiids</taxon>
        <taxon>Lamiales</taxon>
        <taxon>Lamiaceae</taxon>
        <taxon>Nepetoideae</taxon>
        <taxon>Elsholtzieae</taxon>
        <taxon>Perilla</taxon>
    </lineage>
</organism>
<feature type="transmembrane region" description="Helical" evidence="8">
    <location>
        <begin position="355"/>
        <end position="376"/>
    </location>
</feature>
<dbReference type="InterPro" id="IPR036770">
    <property type="entry name" value="Ankyrin_rpt-contain_sf"/>
</dbReference>
<dbReference type="PROSITE" id="PS50297">
    <property type="entry name" value="ANK_REP_REGION"/>
    <property type="match status" value="3"/>
</dbReference>
<sequence>MERPESKLFEAAAKGCLISLQQLLSDDPLILDRVMANYYSETPLHVAAMLGHIDFVKEIIHIKPQLTNELNSQLSSPLHLASAKGHVDVVRALLSVDHHTCLARDSNGLTPLHLAAIKGRDEVVKLLLQAQPDAARLTSYGDETILHLCVKNHQLEALKLLVTAVSEPEFVNSKDVDGNTVLHLAVEYKQVETTIFLVSVAGPALVNAVNHEGLTAVDVLIRSRRDVRDSEIEESLKHGGGIRALETDMAPPHLSSRVKTKSWETKWLDGFDEKKNALMVVASLIATMAFQIGVNPPGGVWQEDNFLMDSRGNMVDPRGNPMPYPVDEHNKTVLYPRKAGHSVLARNNPVAYEDFYWHNTIGFVFSLYIIFFLMSGLPLRNRFLVWILKVAVCTALTMTYSNYNEAVRALTPNEVGDEAKQDMLRNSFYLWSGVWILIFVGYLVRMLFRACWRLVRLVTRLIRRLFRLCRGLERRLPETWRSCTTATTAAAVV</sequence>
<evidence type="ECO:0000256" key="7">
    <source>
        <dbReference type="PROSITE-ProRule" id="PRU00023"/>
    </source>
</evidence>
<evidence type="ECO:0000256" key="2">
    <source>
        <dbReference type="ARBA" id="ARBA00022692"/>
    </source>
</evidence>
<evidence type="ECO:0000259" key="9">
    <source>
        <dbReference type="Pfam" id="PF13962"/>
    </source>
</evidence>
<feature type="repeat" description="ANK" evidence="7">
    <location>
        <begin position="107"/>
        <end position="139"/>
    </location>
</feature>
<keyword evidence="4 8" id="KW-1133">Transmembrane helix</keyword>
<feature type="transmembrane region" description="Helical" evidence="8">
    <location>
        <begin position="428"/>
        <end position="448"/>
    </location>
</feature>
<evidence type="ECO:0000256" key="8">
    <source>
        <dbReference type="SAM" id="Phobius"/>
    </source>
</evidence>
<keyword evidence="2 8" id="KW-0812">Transmembrane</keyword>
<dbReference type="InterPro" id="IPR026961">
    <property type="entry name" value="PGG_dom"/>
</dbReference>
<dbReference type="InterPro" id="IPR002110">
    <property type="entry name" value="Ankyrin_rpt"/>
</dbReference>
<dbReference type="EMBL" id="SDAM02000167">
    <property type="protein sequence ID" value="KAH6826292.1"/>
    <property type="molecule type" value="Genomic_DNA"/>
</dbReference>
<comment type="subcellular location">
    <subcellularLocation>
        <location evidence="1">Membrane</location>
        <topology evidence="1">Multi-pass membrane protein</topology>
    </subcellularLocation>
</comment>
<keyword evidence="3" id="KW-0677">Repeat</keyword>
<dbReference type="SUPFAM" id="SSF48403">
    <property type="entry name" value="Ankyrin repeat"/>
    <property type="match status" value="1"/>
</dbReference>
<evidence type="ECO:0000256" key="1">
    <source>
        <dbReference type="ARBA" id="ARBA00004141"/>
    </source>
</evidence>
<dbReference type="PROSITE" id="PS50088">
    <property type="entry name" value="ANK_REPEAT"/>
    <property type="match status" value="3"/>
</dbReference>
<evidence type="ECO:0000313" key="10">
    <source>
        <dbReference type="EMBL" id="KAH6826292.1"/>
    </source>
</evidence>
<protein>
    <recommendedName>
        <fullName evidence="9">PGG domain-containing protein</fullName>
    </recommendedName>
</protein>
<dbReference type="Pfam" id="PF00023">
    <property type="entry name" value="Ank"/>
    <property type="match status" value="1"/>
</dbReference>
<keyword evidence="6 8" id="KW-0472">Membrane</keyword>
<keyword evidence="5 7" id="KW-0040">ANK repeat</keyword>
<evidence type="ECO:0000256" key="4">
    <source>
        <dbReference type="ARBA" id="ARBA00022989"/>
    </source>
</evidence>
<evidence type="ECO:0000256" key="5">
    <source>
        <dbReference type="ARBA" id="ARBA00023043"/>
    </source>
</evidence>
<evidence type="ECO:0000256" key="3">
    <source>
        <dbReference type="ARBA" id="ARBA00022737"/>
    </source>
</evidence>
<feature type="domain" description="PGG" evidence="9">
    <location>
        <begin position="337"/>
        <end position="398"/>
    </location>
</feature>
<dbReference type="PANTHER" id="PTHR24186">
    <property type="entry name" value="PROTEIN PHOSPHATASE 1 REGULATORY SUBUNIT"/>
    <property type="match status" value="1"/>
</dbReference>
<dbReference type="SMART" id="SM00248">
    <property type="entry name" value="ANK"/>
    <property type="match status" value="5"/>
</dbReference>
<evidence type="ECO:0000256" key="6">
    <source>
        <dbReference type="ARBA" id="ARBA00023136"/>
    </source>
</evidence>
<feature type="repeat" description="ANK" evidence="7">
    <location>
        <begin position="73"/>
        <end position="95"/>
    </location>
</feature>
<proteinExistence type="predicted"/>
<dbReference type="AlphaFoldDB" id="A0AAD4J331"/>
<dbReference type="GO" id="GO:0005886">
    <property type="term" value="C:plasma membrane"/>
    <property type="evidence" value="ECO:0007669"/>
    <property type="project" value="TreeGrafter"/>
</dbReference>
<name>A0AAD4J331_PERFH</name>
<dbReference type="PANTHER" id="PTHR24186:SF37">
    <property type="entry name" value="PGG DOMAIN-CONTAINING PROTEIN"/>
    <property type="match status" value="1"/>
</dbReference>
<feature type="transmembrane region" description="Helical" evidence="8">
    <location>
        <begin position="383"/>
        <end position="403"/>
    </location>
</feature>
<keyword evidence="11" id="KW-1185">Reference proteome</keyword>
<evidence type="ECO:0000313" key="11">
    <source>
        <dbReference type="Proteomes" id="UP001190926"/>
    </source>
</evidence>
<dbReference type="Proteomes" id="UP001190926">
    <property type="component" value="Unassembled WGS sequence"/>
</dbReference>
<dbReference type="Gene3D" id="1.25.40.20">
    <property type="entry name" value="Ankyrin repeat-containing domain"/>
    <property type="match status" value="2"/>
</dbReference>
<feature type="repeat" description="ANK" evidence="7">
    <location>
        <begin position="39"/>
        <end position="60"/>
    </location>
</feature>
<accession>A0AAD4J331</accession>
<dbReference type="Pfam" id="PF13962">
    <property type="entry name" value="PGG"/>
    <property type="match status" value="2"/>
</dbReference>
<reference evidence="10 11" key="1">
    <citation type="journal article" date="2021" name="Nat. Commun.">
        <title>Incipient diploidization of the medicinal plant Perilla within 10,000 years.</title>
        <authorList>
            <person name="Zhang Y."/>
            <person name="Shen Q."/>
            <person name="Leng L."/>
            <person name="Zhang D."/>
            <person name="Chen S."/>
            <person name="Shi Y."/>
            <person name="Ning Z."/>
            <person name="Chen S."/>
        </authorList>
    </citation>
    <scope>NUCLEOTIDE SEQUENCE [LARGE SCALE GENOMIC DNA]</scope>
    <source>
        <strain evidence="11">cv. PC099</strain>
    </source>
</reference>
<dbReference type="Pfam" id="PF12796">
    <property type="entry name" value="Ank_2"/>
    <property type="match status" value="2"/>
</dbReference>
<gene>
    <name evidence="10" type="ORF">C2S53_012253</name>
</gene>
<feature type="domain" description="PGG" evidence="9">
    <location>
        <begin position="271"/>
        <end position="314"/>
    </location>
</feature>